<sequence length="315" mass="34556">MVAGADWRPSASLQALRQRAGWRARLRRFFDKRGVIEVDTPLLAATGVTDPAIDCLQESASGYWLQSSPEYAMKRLIAAGLGDCYQITPAFRAGEQGRWHNPEFTLLEWYRLGYSADDLMGELTALTDCLLGPAPIRRYTYQAAFEAAGLPDPLIASIDQLTAAARTRPAACPLPSGTDHRVLLDWLFSQVVAPQLPARCFVTHYPADQAVLARLDPADSRLAERFELFIGGVEMANGFRELTDARALRERFEADQAVRRARGQPVMAIDERLLAAMTAGMPDCAGVAVGLDRMFARAAGAESIAEVIAFPWTRA</sequence>
<dbReference type="InterPro" id="IPR018149">
    <property type="entry name" value="Lys-tRNA-synth_II_C"/>
</dbReference>
<dbReference type="Gene3D" id="3.30.930.10">
    <property type="entry name" value="Bira Bifunctional Protein, Domain 2"/>
    <property type="match status" value="1"/>
</dbReference>
<dbReference type="GO" id="GO:0004824">
    <property type="term" value="F:lysine-tRNA ligase activity"/>
    <property type="evidence" value="ECO:0007669"/>
    <property type="project" value="InterPro"/>
</dbReference>
<dbReference type="GO" id="GO:0005829">
    <property type="term" value="C:cytosol"/>
    <property type="evidence" value="ECO:0007669"/>
    <property type="project" value="TreeGrafter"/>
</dbReference>
<dbReference type="NCBIfam" id="NF006828">
    <property type="entry name" value="PRK09350.1"/>
    <property type="match status" value="1"/>
</dbReference>
<evidence type="ECO:0000256" key="3">
    <source>
        <dbReference type="ARBA" id="ARBA00022741"/>
    </source>
</evidence>
<dbReference type="SUPFAM" id="SSF55681">
    <property type="entry name" value="Class II aaRS and biotin synthetases"/>
    <property type="match status" value="1"/>
</dbReference>
<evidence type="ECO:0000313" key="7">
    <source>
        <dbReference type="EMBL" id="TVO64517.1"/>
    </source>
</evidence>
<dbReference type="AlphaFoldDB" id="A0A557RH60"/>
<accession>A0A557RH60</accession>
<comment type="subunit">
    <text evidence="1">Homodimer.</text>
</comment>
<evidence type="ECO:0000256" key="4">
    <source>
        <dbReference type="ARBA" id="ARBA00022840"/>
    </source>
</evidence>
<dbReference type="NCBIfam" id="TIGR00462">
    <property type="entry name" value="genX"/>
    <property type="match status" value="1"/>
</dbReference>
<dbReference type="Pfam" id="PF00152">
    <property type="entry name" value="tRNA-synt_2"/>
    <property type="match status" value="1"/>
</dbReference>
<dbReference type="InterPro" id="IPR045864">
    <property type="entry name" value="aa-tRNA-synth_II/BPL/LPL"/>
</dbReference>
<dbReference type="RefSeq" id="WP_144348086.1">
    <property type="nucleotide sequence ID" value="NZ_VMKP01000003.1"/>
</dbReference>
<evidence type="ECO:0000313" key="8">
    <source>
        <dbReference type="Proteomes" id="UP000316688"/>
    </source>
</evidence>
<feature type="domain" description="Aminoacyl-transfer RNA synthetases class-II family profile" evidence="6">
    <location>
        <begin position="26"/>
        <end position="311"/>
    </location>
</feature>
<dbReference type="PANTHER" id="PTHR42918:SF6">
    <property type="entry name" value="ELONGATION FACTOR P--(R)-BETA-LYSINE LIGASE"/>
    <property type="match status" value="1"/>
</dbReference>
<dbReference type="EMBL" id="VMKP01000003">
    <property type="protein sequence ID" value="TVO64517.1"/>
    <property type="molecule type" value="Genomic_DNA"/>
</dbReference>
<gene>
    <name evidence="7" type="primary">genX</name>
    <name evidence="7" type="ORF">FPL11_07640</name>
</gene>
<dbReference type="GO" id="GO:0000049">
    <property type="term" value="F:tRNA binding"/>
    <property type="evidence" value="ECO:0007669"/>
    <property type="project" value="TreeGrafter"/>
</dbReference>
<dbReference type="PRINTS" id="PR00982">
    <property type="entry name" value="TRNASYNTHLYS"/>
</dbReference>
<proteinExistence type="predicted"/>
<dbReference type="PROSITE" id="PS50862">
    <property type="entry name" value="AA_TRNA_LIGASE_II"/>
    <property type="match status" value="1"/>
</dbReference>
<name>A0A557RH60_9GAMM</name>
<dbReference type="InterPro" id="IPR006195">
    <property type="entry name" value="aa-tRNA-synth_II"/>
</dbReference>
<keyword evidence="4" id="KW-0067">ATP-binding</keyword>
<dbReference type="InterPro" id="IPR004525">
    <property type="entry name" value="EpmA"/>
</dbReference>
<evidence type="ECO:0000256" key="2">
    <source>
        <dbReference type="ARBA" id="ARBA00022598"/>
    </source>
</evidence>
<dbReference type="FunFam" id="3.30.930.10:FF:000017">
    <property type="entry name" value="Elongation factor P--(R)-beta-lysine ligase"/>
    <property type="match status" value="1"/>
</dbReference>
<reference evidence="7 8" key="1">
    <citation type="submission" date="2019-07" db="EMBL/GenBank/DDBJ databases">
        <title>Reclasification of Spiribacter aquaticus.</title>
        <authorList>
            <person name="Leon M.J."/>
            <person name="Sanchez-Porro C."/>
            <person name="Ventosa A."/>
        </authorList>
    </citation>
    <scope>NUCLEOTIDE SEQUENCE [LARGE SCALE GENOMIC DNA]</scope>
    <source>
        <strain evidence="7 8">SP30</strain>
    </source>
</reference>
<dbReference type="GO" id="GO:0005524">
    <property type="term" value="F:ATP binding"/>
    <property type="evidence" value="ECO:0007669"/>
    <property type="project" value="UniProtKB-KW"/>
</dbReference>
<comment type="catalytic activity">
    <reaction evidence="5">
        <text>D-beta-lysine + L-lysyl-[protein] + ATP = N(6)-((3R)-3,6-diaminohexanoyl)-L-lysyl-[protein] + AMP + diphosphate + H(+)</text>
        <dbReference type="Rhea" id="RHEA:83435"/>
        <dbReference type="Rhea" id="RHEA-COMP:9752"/>
        <dbReference type="Rhea" id="RHEA-COMP:20131"/>
        <dbReference type="ChEBI" id="CHEBI:15378"/>
        <dbReference type="ChEBI" id="CHEBI:29969"/>
        <dbReference type="ChEBI" id="CHEBI:30616"/>
        <dbReference type="ChEBI" id="CHEBI:33019"/>
        <dbReference type="ChEBI" id="CHEBI:84138"/>
        <dbReference type="ChEBI" id="CHEBI:156053"/>
        <dbReference type="ChEBI" id="CHEBI:456215"/>
    </reaction>
    <physiologicalReaction direction="left-to-right" evidence="5">
        <dbReference type="Rhea" id="RHEA:83436"/>
    </physiologicalReaction>
</comment>
<comment type="caution">
    <text evidence="7">The sequence shown here is derived from an EMBL/GenBank/DDBJ whole genome shotgun (WGS) entry which is preliminary data.</text>
</comment>
<evidence type="ECO:0000256" key="5">
    <source>
        <dbReference type="ARBA" id="ARBA00052794"/>
    </source>
</evidence>
<dbReference type="GO" id="GO:0006430">
    <property type="term" value="P:lysyl-tRNA aminoacylation"/>
    <property type="evidence" value="ECO:0007669"/>
    <property type="project" value="InterPro"/>
</dbReference>
<dbReference type="InterPro" id="IPR004364">
    <property type="entry name" value="Aa-tRNA-synt_II"/>
</dbReference>
<protein>
    <submittedName>
        <fullName evidence="7">EF-P lysine aminoacylase GenX</fullName>
    </submittedName>
</protein>
<evidence type="ECO:0000256" key="1">
    <source>
        <dbReference type="ARBA" id="ARBA00011738"/>
    </source>
</evidence>
<keyword evidence="2" id="KW-0436">Ligase</keyword>
<evidence type="ECO:0000259" key="6">
    <source>
        <dbReference type="PROSITE" id="PS50862"/>
    </source>
</evidence>
<keyword evidence="3" id="KW-0547">Nucleotide-binding</keyword>
<dbReference type="Proteomes" id="UP000316688">
    <property type="component" value="Unassembled WGS sequence"/>
</dbReference>
<dbReference type="PANTHER" id="PTHR42918">
    <property type="entry name" value="LYSYL-TRNA SYNTHETASE"/>
    <property type="match status" value="1"/>
</dbReference>
<organism evidence="7 8">
    <name type="scientific">Spiribacter aquaticus</name>
    <dbReference type="NCBI Taxonomy" id="1935996"/>
    <lineage>
        <taxon>Bacteria</taxon>
        <taxon>Pseudomonadati</taxon>
        <taxon>Pseudomonadota</taxon>
        <taxon>Gammaproteobacteria</taxon>
        <taxon>Chromatiales</taxon>
        <taxon>Ectothiorhodospiraceae</taxon>
        <taxon>Spiribacter</taxon>
    </lineage>
</organism>
<keyword evidence="8" id="KW-1185">Reference proteome</keyword>